<protein>
    <recommendedName>
        <fullName evidence="2">Phosphotyrosine protein phosphatase I domain-containing protein</fullName>
    </recommendedName>
</protein>
<evidence type="ECO:0000259" key="2">
    <source>
        <dbReference type="SMART" id="SM00226"/>
    </source>
</evidence>
<evidence type="ECO:0000313" key="4">
    <source>
        <dbReference type="Proteomes" id="UP000323856"/>
    </source>
</evidence>
<gene>
    <name evidence="3" type="ORF">FQ154_00840</name>
</gene>
<comment type="caution">
    <text evidence="3">The sequence shown here is derived from an EMBL/GenBank/DDBJ whole genome shotgun (WGS) entry which is preliminary data.</text>
</comment>
<dbReference type="InterPro" id="IPR036196">
    <property type="entry name" value="Ptyr_pPase_sf"/>
</dbReference>
<reference evidence="3 4" key="1">
    <citation type="submission" date="2019-07" db="EMBL/GenBank/DDBJ databases">
        <title>Analysis of the biochemical properties, biological activity and biotechnological potential of siderophores and biosurfactants produced by Antarctic psychrotolerant bacteria.</title>
        <authorList>
            <person name="Styczynski M."/>
            <person name="Krucon T."/>
            <person name="Decewicz P."/>
            <person name="Dziewit L."/>
        </authorList>
    </citation>
    <scope>NUCLEOTIDE SEQUENCE [LARGE SCALE GENOMIC DNA]</scope>
    <source>
        <strain evidence="3 4">ANT_H27</strain>
    </source>
</reference>
<dbReference type="SMART" id="SM00226">
    <property type="entry name" value="LMWPc"/>
    <property type="match status" value="1"/>
</dbReference>
<dbReference type="SUPFAM" id="SSF52788">
    <property type="entry name" value="Phosphotyrosine protein phosphatases I"/>
    <property type="match status" value="1"/>
</dbReference>
<dbReference type="InterPro" id="IPR023485">
    <property type="entry name" value="Ptyr_pPase"/>
</dbReference>
<dbReference type="Proteomes" id="UP000323856">
    <property type="component" value="Unassembled WGS sequence"/>
</dbReference>
<name>A0A5B0EM82_9MICC</name>
<dbReference type="OrthoDB" id="9799372at2"/>
<feature type="domain" description="Phosphotyrosine protein phosphatase I" evidence="2">
    <location>
        <begin position="72"/>
        <end position="199"/>
    </location>
</feature>
<keyword evidence="1" id="KW-0059">Arsenical resistance</keyword>
<dbReference type="PANTHER" id="PTHR43428:SF1">
    <property type="entry name" value="ARSENATE REDUCTASE"/>
    <property type="match status" value="1"/>
</dbReference>
<dbReference type="GO" id="GO:0046685">
    <property type="term" value="P:response to arsenic-containing substance"/>
    <property type="evidence" value="ECO:0007669"/>
    <property type="project" value="UniProtKB-KW"/>
</dbReference>
<accession>A0A5B0EM82</accession>
<dbReference type="AlphaFoldDB" id="A0A5B0EM82"/>
<evidence type="ECO:0000256" key="1">
    <source>
        <dbReference type="ARBA" id="ARBA00022849"/>
    </source>
</evidence>
<organism evidence="3 4">
    <name type="scientific">Paeniglutamicibacter gangotriensis</name>
    <dbReference type="NCBI Taxonomy" id="254787"/>
    <lineage>
        <taxon>Bacteria</taxon>
        <taxon>Bacillati</taxon>
        <taxon>Actinomycetota</taxon>
        <taxon>Actinomycetes</taxon>
        <taxon>Micrococcales</taxon>
        <taxon>Micrococcaceae</taxon>
        <taxon>Paeniglutamicibacter</taxon>
    </lineage>
</organism>
<evidence type="ECO:0000313" key="3">
    <source>
        <dbReference type="EMBL" id="KAA0979748.1"/>
    </source>
</evidence>
<dbReference type="Gene3D" id="3.40.50.2300">
    <property type="match status" value="1"/>
</dbReference>
<dbReference type="EMBL" id="VOBL01000001">
    <property type="protein sequence ID" value="KAA0979748.1"/>
    <property type="molecule type" value="Genomic_DNA"/>
</dbReference>
<dbReference type="PANTHER" id="PTHR43428">
    <property type="entry name" value="ARSENATE REDUCTASE"/>
    <property type="match status" value="1"/>
</dbReference>
<sequence>MTNTHSILPLRIWTRTPSRCTPHPCAFVGGQVLGNVHCPRIGSLHGNPSRFPLPPTILRTHRTMTSSNSSGPTVLFVCNTNGGKSQLAAALLRRAAGDSVQVQSAGLIPAHHVNELAASVAEEVGADMRSEVPSALSDEALRAADKVIIVGEAQVPELEGVPMERWVPAEAPASLATDHERMEFLREDLAARVSGLAKELGSAAE</sequence>
<dbReference type="Pfam" id="PF01451">
    <property type="entry name" value="LMWPc"/>
    <property type="match status" value="1"/>
</dbReference>
<proteinExistence type="predicted"/>